<feature type="compositionally biased region" description="Polar residues" evidence="1">
    <location>
        <begin position="1054"/>
        <end position="1072"/>
    </location>
</feature>
<dbReference type="OrthoDB" id="6160353at2759"/>
<feature type="compositionally biased region" description="Low complexity" evidence="1">
    <location>
        <begin position="803"/>
        <end position="821"/>
    </location>
</feature>
<dbReference type="PANTHER" id="PTHR15294">
    <property type="entry name" value="RETINOVIN-RELATED"/>
    <property type="match status" value="1"/>
</dbReference>
<dbReference type="GO" id="GO:0016926">
    <property type="term" value="P:protein desumoylation"/>
    <property type="evidence" value="ECO:0007669"/>
    <property type="project" value="TreeGrafter"/>
</dbReference>
<dbReference type="Pfam" id="PF15509">
    <property type="entry name" value="DUF4650"/>
    <property type="match status" value="1"/>
</dbReference>
<feature type="compositionally biased region" description="Polar residues" evidence="1">
    <location>
        <begin position="273"/>
        <end position="290"/>
    </location>
</feature>
<evidence type="ECO:0000313" key="4">
    <source>
        <dbReference type="Proteomes" id="UP000677803"/>
    </source>
</evidence>
<feature type="compositionally biased region" description="Polar residues" evidence="1">
    <location>
        <begin position="975"/>
        <end position="992"/>
    </location>
</feature>
<dbReference type="Proteomes" id="UP000677803">
    <property type="component" value="Unassembled WGS sequence"/>
</dbReference>
<dbReference type="SUPFAM" id="SSF54001">
    <property type="entry name" value="Cysteine proteinases"/>
    <property type="match status" value="1"/>
</dbReference>
<comment type="caution">
    <text evidence="3">The sequence shown here is derived from an EMBL/GenBank/DDBJ whole genome shotgun (WGS) entry which is preliminary data.</text>
</comment>
<dbReference type="EMBL" id="CAJRST010004446">
    <property type="protein sequence ID" value="CAG5873008.1"/>
    <property type="molecule type" value="Genomic_DNA"/>
</dbReference>
<dbReference type="GO" id="GO:0030576">
    <property type="term" value="P:Cajal body organization"/>
    <property type="evidence" value="ECO:0007669"/>
    <property type="project" value="InterPro"/>
</dbReference>
<feature type="region of interest" description="Disordered" evidence="1">
    <location>
        <begin position="1050"/>
        <end position="1072"/>
    </location>
</feature>
<proteinExistence type="predicted"/>
<gene>
    <name evidence="3" type="ORF">MMEN_LOCUS5076</name>
</gene>
<protein>
    <submittedName>
        <fullName evidence="3">(Atlantic silverside) hypothetical protein</fullName>
    </submittedName>
</protein>
<feature type="compositionally biased region" description="Polar residues" evidence="1">
    <location>
        <begin position="706"/>
        <end position="719"/>
    </location>
</feature>
<dbReference type="InterPro" id="IPR028890">
    <property type="entry name" value="Peptidase_C98"/>
</dbReference>
<evidence type="ECO:0000313" key="3">
    <source>
        <dbReference type="EMBL" id="CAG5873008.1"/>
    </source>
</evidence>
<feature type="compositionally biased region" description="Basic residues" evidence="1">
    <location>
        <begin position="784"/>
        <end position="802"/>
    </location>
</feature>
<feature type="compositionally biased region" description="Low complexity" evidence="1">
    <location>
        <begin position="1004"/>
        <end position="1013"/>
    </location>
</feature>
<feature type="region of interest" description="Disordered" evidence="1">
    <location>
        <begin position="700"/>
        <end position="1021"/>
    </location>
</feature>
<evidence type="ECO:0000259" key="2">
    <source>
        <dbReference type="PROSITE" id="PS50235"/>
    </source>
</evidence>
<reference evidence="3" key="1">
    <citation type="submission" date="2021-05" db="EMBL/GenBank/DDBJ databases">
        <authorList>
            <person name="Tigano A."/>
        </authorList>
    </citation>
    <scope>NUCLEOTIDE SEQUENCE</scope>
</reference>
<dbReference type="InterPro" id="IPR033505">
    <property type="entry name" value="USPL1"/>
</dbReference>
<name>A0A8S4ANK5_9TELE</name>
<feature type="region of interest" description="Disordered" evidence="1">
    <location>
        <begin position="167"/>
        <end position="290"/>
    </location>
</feature>
<dbReference type="InterPro" id="IPR029388">
    <property type="entry name" value="DUF4650"/>
</dbReference>
<dbReference type="GO" id="GO:0015030">
    <property type="term" value="C:Cajal body"/>
    <property type="evidence" value="ECO:0007669"/>
    <property type="project" value="TreeGrafter"/>
</dbReference>
<dbReference type="InterPro" id="IPR028889">
    <property type="entry name" value="USP"/>
</dbReference>
<dbReference type="PROSITE" id="PS50235">
    <property type="entry name" value="USP_3"/>
    <property type="match status" value="1"/>
</dbReference>
<dbReference type="AlphaFoldDB" id="A0A8S4ANK5"/>
<feature type="domain" description="USP" evidence="2">
    <location>
        <begin position="328"/>
        <end position="598"/>
    </location>
</feature>
<dbReference type="Pfam" id="PF15499">
    <property type="entry name" value="Peptidase_C98"/>
    <property type="match status" value="1"/>
</dbReference>
<feature type="compositionally biased region" description="Low complexity" evidence="1">
    <location>
        <begin position="840"/>
        <end position="855"/>
    </location>
</feature>
<organism evidence="3 4">
    <name type="scientific">Menidia menidia</name>
    <name type="common">Atlantic silverside</name>
    <dbReference type="NCBI Taxonomy" id="238744"/>
    <lineage>
        <taxon>Eukaryota</taxon>
        <taxon>Metazoa</taxon>
        <taxon>Chordata</taxon>
        <taxon>Craniata</taxon>
        <taxon>Vertebrata</taxon>
        <taxon>Euteleostomi</taxon>
        <taxon>Actinopterygii</taxon>
        <taxon>Neopterygii</taxon>
        <taxon>Teleostei</taxon>
        <taxon>Neoteleostei</taxon>
        <taxon>Acanthomorphata</taxon>
        <taxon>Ovalentaria</taxon>
        <taxon>Atherinomorphae</taxon>
        <taxon>Atheriniformes</taxon>
        <taxon>Atherinopsidae</taxon>
        <taxon>Menidiinae</taxon>
        <taxon>Menidia</taxon>
    </lineage>
</organism>
<dbReference type="PANTHER" id="PTHR15294:SF3">
    <property type="entry name" value="SUMO-SPECIFIC ISOPEPTIDASE USPL1"/>
    <property type="match status" value="1"/>
</dbReference>
<sequence>MVIFSEWHRTALDLKTSSCMPMTGEDTGLGALASPLAGYLGKVSGALASSPCCHLRKAEFCLKKLLLLGNKFKLSFATCFPKVQGRAASLEYCPWCASKGFSYALRSYRINLQESITLCTNPLCLFPLVTRPLEDVLASLDPVEPTAGNKRKMSSVLETGELIKPPLKSLRLSEDEAPEPVCPAERGAVTLTAPEPGGEKANGYHSTSPHAETTGWTSLQDEDVVQQTPSDRAAGTADLAPPTRSSPVGNLLGVLLATDEEEPAPSPGLSETDLPQRNSTETIKQTVDKSQTAAIMCKTTDDVKPGSQDLSRVSSGEPEALESVPEHLFWSNTHNLCWLDSTLAVLVSCKSLKRKPNDEPQRSPVWQLIKGHEDICAAVQEHKRTGRDGVTRVPSHVLQQANLDLQTLRMSAFQLLQPKLHCKLGQRETPVFALPLLLSMDPWLERLFQLTFQWEFKCTKCKVTTRENVTKILPTFTNIVPDWQPLHAVHFGPCNMCSKKNQRRTMLLDRVPAVFALHFVEGLPDNDVSMYAFDFKGKHYAVSAVIQYRKQLRHFSLWLSNGDGSWLEYDDLQHPYCKTHPGLELPADEMHVVFWEEEESEPSACSPSTTFVESPPLEKQGVRSLGDRAGEPLAPGLDGSLLMTHEDTDIVCAFSEEDTALTAGVDTSIGATTLLDTFEGLSPNDIITLTLVELNADCDTPALPEDQQTQDQRPSTRADQASAAPDGPAPDGPAPDGPAPAAGSHAGPPDPAPPPATPSSSDTHPKENSSGGPACVPAAASGRGKGRGPGKAVRRPRGKKAASSKAASRASPPTRSEPSEAAADKSAGKDNVPPAAATQPASPVSSSNTSPLSSSQTGPAQETPVSQDTHWSFRLSRHPLGQGQRSLPSVAPTHRPPPNAQTKSPDPVHSTPNLVRRPPLAVGLPSPQLSTDESGGFPPKAAEMYGGFATKSAPTPGLPLPPAPPRAKSKEFHSMPSNHQTHTTVISTTSPPATGAKQGSEILSSMKHSSQSSKALPGPGDTEALRYKLIKKLKAKKKKLAKLNNLLGCKGDASVQSNGASQSSPGTVTSSTYDGSTCDDFLSDLLSPTTTTASSLSPDSTDFLEMLTSGQDGVDRFDCRVPAAGSASQNNSGADRPNTENFLEEFFSQCFESS</sequence>
<feature type="compositionally biased region" description="Polar residues" evidence="1">
    <location>
        <begin position="204"/>
        <end position="230"/>
    </location>
</feature>
<feature type="compositionally biased region" description="Pro residues" evidence="1">
    <location>
        <begin position="748"/>
        <end position="757"/>
    </location>
</feature>
<dbReference type="InterPro" id="IPR038765">
    <property type="entry name" value="Papain-like_cys_pep_sf"/>
</dbReference>
<feature type="compositionally biased region" description="Pro residues" evidence="1">
    <location>
        <begin position="727"/>
        <end position="738"/>
    </location>
</feature>
<evidence type="ECO:0000256" key="1">
    <source>
        <dbReference type="SAM" id="MobiDB-lite"/>
    </source>
</evidence>
<accession>A0A8S4ANK5</accession>
<dbReference type="GO" id="GO:0032183">
    <property type="term" value="F:SUMO binding"/>
    <property type="evidence" value="ECO:0007669"/>
    <property type="project" value="InterPro"/>
</dbReference>
<feature type="compositionally biased region" description="Pro residues" evidence="1">
    <location>
        <begin position="956"/>
        <end position="965"/>
    </location>
</feature>
<feature type="compositionally biased region" description="Polar residues" evidence="1">
    <location>
        <begin position="856"/>
        <end position="870"/>
    </location>
</feature>
<keyword evidence="4" id="KW-1185">Reference proteome</keyword>